<dbReference type="Proteomes" id="UP000539075">
    <property type="component" value="Unassembled WGS sequence"/>
</dbReference>
<keyword evidence="2" id="KW-0472">Membrane</keyword>
<keyword evidence="2" id="KW-0812">Transmembrane</keyword>
<keyword evidence="4" id="KW-1185">Reference proteome</keyword>
<evidence type="ECO:0000313" key="3">
    <source>
        <dbReference type="EMBL" id="MBB5143069.1"/>
    </source>
</evidence>
<comment type="caution">
    <text evidence="3">The sequence shown here is derived from an EMBL/GenBank/DDBJ whole genome shotgun (WGS) entry which is preliminary data.</text>
</comment>
<protein>
    <submittedName>
        <fullName evidence="3">Uncharacterized protein</fullName>
    </submittedName>
</protein>
<reference evidence="3 4" key="1">
    <citation type="submission" date="2020-08" db="EMBL/GenBank/DDBJ databases">
        <title>Genomic Encyclopedia of Type Strains, Phase IV (KMG-IV): sequencing the most valuable type-strain genomes for metagenomic binning, comparative biology and taxonomic classification.</title>
        <authorList>
            <person name="Goeker M."/>
        </authorList>
    </citation>
    <scope>NUCLEOTIDE SEQUENCE [LARGE SCALE GENOMIC DNA]</scope>
    <source>
        <strain evidence="3 4">DSM 11275</strain>
    </source>
</reference>
<accession>A0A7W8C2M0</accession>
<feature type="region of interest" description="Disordered" evidence="1">
    <location>
        <begin position="289"/>
        <end position="344"/>
    </location>
</feature>
<feature type="transmembrane region" description="Helical" evidence="2">
    <location>
        <begin position="87"/>
        <end position="113"/>
    </location>
</feature>
<feature type="transmembrane region" description="Helical" evidence="2">
    <location>
        <begin position="52"/>
        <end position="75"/>
    </location>
</feature>
<organism evidence="3 4">
    <name type="scientific">Desulfovibrio intestinalis</name>
    <dbReference type="NCBI Taxonomy" id="58621"/>
    <lineage>
        <taxon>Bacteria</taxon>
        <taxon>Pseudomonadati</taxon>
        <taxon>Thermodesulfobacteriota</taxon>
        <taxon>Desulfovibrionia</taxon>
        <taxon>Desulfovibrionales</taxon>
        <taxon>Desulfovibrionaceae</taxon>
        <taxon>Desulfovibrio</taxon>
    </lineage>
</organism>
<sequence length="344" mass="35823">MNRSHEVVTGALCLALLAAAFCAWSALGNEVNLCVTAGCSLYQDTSVAGISLWWLGAGVFAALCFLALLGATHWGRILAALALTGDVLLLAVMALTAPCVSCLIVAVFFALIYLSFRHAAAARTRASKPGRSALVLVWGVLFIVNLGAVVKSQANVWAITDNGQEASVHMYFSPSCSSCREGVGILSGHVDVAFYPLAENDADVYRVAHMMRRLDQGDSMAEALARSQEVSAPSGFAAWSPDMIWLRFRMLRNKSHVFMAGAQTVPFFEYHGLPSMLVKQAQAAGQRSATGTGAAATGSSTPAAGMSGGAGAAYPQGQHGGTSDALPLEPQIAGQCGGPAPCPE</sequence>
<keyword evidence="2" id="KW-1133">Transmembrane helix</keyword>
<proteinExistence type="predicted"/>
<gene>
    <name evidence="3" type="ORF">HNQ38_001157</name>
</gene>
<feature type="transmembrane region" description="Helical" evidence="2">
    <location>
        <begin position="133"/>
        <end position="150"/>
    </location>
</feature>
<evidence type="ECO:0000256" key="2">
    <source>
        <dbReference type="SAM" id="Phobius"/>
    </source>
</evidence>
<dbReference type="AlphaFoldDB" id="A0A7W8C2M0"/>
<evidence type="ECO:0000256" key="1">
    <source>
        <dbReference type="SAM" id="MobiDB-lite"/>
    </source>
</evidence>
<evidence type="ECO:0000313" key="4">
    <source>
        <dbReference type="Proteomes" id="UP000539075"/>
    </source>
</evidence>
<name>A0A7W8C2M0_9BACT</name>
<dbReference type="EMBL" id="JACHGO010000003">
    <property type="protein sequence ID" value="MBB5143069.1"/>
    <property type="molecule type" value="Genomic_DNA"/>
</dbReference>
<feature type="compositionally biased region" description="Low complexity" evidence="1">
    <location>
        <begin position="289"/>
        <end position="305"/>
    </location>
</feature>
<dbReference type="RefSeq" id="WP_183718440.1">
    <property type="nucleotide sequence ID" value="NZ_JACHGO010000003.1"/>
</dbReference>